<evidence type="ECO:0000313" key="5">
    <source>
        <dbReference type="Proteomes" id="UP000290191"/>
    </source>
</evidence>
<dbReference type="RefSeq" id="WP_129081146.1">
    <property type="nucleotide sequence ID" value="NZ_CP041070.1"/>
</dbReference>
<name>A0A4Q0Y3M0_9BACT</name>
<evidence type="ECO:0000256" key="1">
    <source>
        <dbReference type="ARBA" id="ARBA00022676"/>
    </source>
</evidence>
<feature type="domain" description="Glycosyl transferase family 1" evidence="3">
    <location>
        <begin position="187"/>
        <end position="349"/>
    </location>
</feature>
<dbReference type="PANTHER" id="PTHR12526:SF629">
    <property type="entry name" value="TEICHURONIC ACID BIOSYNTHESIS GLYCOSYLTRANSFERASE TUAH-RELATED"/>
    <property type="match status" value="1"/>
</dbReference>
<dbReference type="PANTHER" id="PTHR12526">
    <property type="entry name" value="GLYCOSYLTRANSFERASE"/>
    <property type="match status" value="1"/>
</dbReference>
<evidence type="ECO:0000259" key="3">
    <source>
        <dbReference type="Pfam" id="PF00534"/>
    </source>
</evidence>
<accession>A0A4Q0Y3M0</accession>
<dbReference type="GO" id="GO:0016757">
    <property type="term" value="F:glycosyltransferase activity"/>
    <property type="evidence" value="ECO:0007669"/>
    <property type="project" value="UniProtKB-KW"/>
</dbReference>
<dbReference type="SUPFAM" id="SSF53756">
    <property type="entry name" value="UDP-Glycosyltransferase/glycogen phosphorylase"/>
    <property type="match status" value="1"/>
</dbReference>
<keyword evidence="2 4" id="KW-0808">Transferase</keyword>
<evidence type="ECO:0000313" key="4">
    <source>
        <dbReference type="EMBL" id="RXJ64776.1"/>
    </source>
</evidence>
<proteinExistence type="predicted"/>
<reference evidence="4 5" key="1">
    <citation type="submission" date="2017-10" db="EMBL/GenBank/DDBJ databases">
        <title>Genomics of the genus Arcobacter.</title>
        <authorList>
            <person name="Perez-Cataluna A."/>
            <person name="Figueras M.J."/>
        </authorList>
    </citation>
    <scope>NUCLEOTIDE SEQUENCE [LARGE SCALE GENOMIC DNA]</scope>
    <source>
        <strain evidence="4 5">DSM 24636</strain>
    </source>
</reference>
<gene>
    <name evidence="4" type="ORF">CRV06_02145</name>
</gene>
<dbReference type="InterPro" id="IPR001296">
    <property type="entry name" value="Glyco_trans_1"/>
</dbReference>
<organism evidence="4 5">
    <name type="scientific">Halarcobacter anaerophilus</name>
    <dbReference type="NCBI Taxonomy" id="877500"/>
    <lineage>
        <taxon>Bacteria</taxon>
        <taxon>Pseudomonadati</taxon>
        <taxon>Campylobacterota</taxon>
        <taxon>Epsilonproteobacteria</taxon>
        <taxon>Campylobacterales</taxon>
        <taxon>Arcobacteraceae</taxon>
        <taxon>Halarcobacter</taxon>
    </lineage>
</organism>
<dbReference type="Proteomes" id="UP000290191">
    <property type="component" value="Unassembled WGS sequence"/>
</dbReference>
<evidence type="ECO:0000256" key="2">
    <source>
        <dbReference type="ARBA" id="ARBA00022679"/>
    </source>
</evidence>
<dbReference type="Pfam" id="PF00534">
    <property type="entry name" value="Glycos_transf_1"/>
    <property type="match status" value="1"/>
</dbReference>
<dbReference type="Gene3D" id="3.40.50.2000">
    <property type="entry name" value="Glycogen Phosphorylase B"/>
    <property type="match status" value="2"/>
</dbReference>
<comment type="caution">
    <text evidence="4">The sequence shown here is derived from an EMBL/GenBank/DDBJ whole genome shotgun (WGS) entry which is preliminary data.</text>
</comment>
<dbReference type="OrthoDB" id="9802525at2"/>
<protein>
    <submittedName>
        <fullName evidence="4">Glycosyl transferase</fullName>
    </submittedName>
</protein>
<keyword evidence="5" id="KW-1185">Reference proteome</keyword>
<dbReference type="EMBL" id="PDKO01000001">
    <property type="protein sequence ID" value="RXJ64776.1"/>
    <property type="molecule type" value="Genomic_DNA"/>
</dbReference>
<dbReference type="AlphaFoldDB" id="A0A4Q0Y3M0"/>
<sequence>MKIVYISRSIIPSRTANSINVMKMCSSFASLGHEVILLAPWTKKLEEKEIDDIFEYYGVEENFILKKIYSPNIKYLKKKIYSYLCLKKVQKINPDFVYGRDDMFAFYLTQKNGYFTLFERHEPFRKNDFEHKMFKKFLGIKKNKIKFVTISKKLREIYSKSYNLKEDEISVAQSATGLFNNQDLPDIEFSKDKINIGYIGSLFKGRGIETIIELAKHFANIDFHIIGGKKEDIIYWKEKSKKLDNLFFYGFINPKETYKYRNMCDILLAPYQGEKAGNRNSDYMSPIKIFEYMASKKSIICSDLPAIRESINENHAIFVKNDDVNEWIKALSSLIDNQNNMKKLSENAYDYCLKNFTYEARSKKILELVK</sequence>
<keyword evidence="1" id="KW-0328">Glycosyltransferase</keyword>